<name>A0A5J4WNG6_9EUKA</name>
<dbReference type="Proteomes" id="UP000324800">
    <property type="component" value="Unassembled WGS sequence"/>
</dbReference>
<dbReference type="AlphaFoldDB" id="A0A5J4WNG6"/>
<keyword evidence="1" id="KW-0812">Transmembrane</keyword>
<proteinExistence type="predicted"/>
<organism evidence="2 3">
    <name type="scientific">Streblomastix strix</name>
    <dbReference type="NCBI Taxonomy" id="222440"/>
    <lineage>
        <taxon>Eukaryota</taxon>
        <taxon>Metamonada</taxon>
        <taxon>Preaxostyla</taxon>
        <taxon>Oxymonadida</taxon>
        <taxon>Streblomastigidae</taxon>
        <taxon>Streblomastix</taxon>
    </lineage>
</organism>
<keyword evidence="1" id="KW-1133">Transmembrane helix</keyword>
<feature type="transmembrane region" description="Helical" evidence="1">
    <location>
        <begin position="48"/>
        <end position="68"/>
    </location>
</feature>
<dbReference type="EMBL" id="SNRW01001499">
    <property type="protein sequence ID" value="KAA6396162.1"/>
    <property type="molecule type" value="Genomic_DNA"/>
</dbReference>
<protein>
    <submittedName>
        <fullName evidence="2">Uncharacterized protein</fullName>
    </submittedName>
</protein>
<keyword evidence="1" id="KW-0472">Membrane</keyword>
<evidence type="ECO:0000256" key="1">
    <source>
        <dbReference type="SAM" id="Phobius"/>
    </source>
</evidence>
<gene>
    <name evidence="2" type="ORF">EZS28_008309</name>
</gene>
<sequence>MKVSNQLVVDLCCMTLLDYLFGLIYLIFNFYLFMETFSLPSHPWMRLRLIVLDGGMLWNYCLLADNFYRSAVIYHKLLDFLSAVLRQ</sequence>
<accession>A0A5J4WNG6</accession>
<evidence type="ECO:0000313" key="3">
    <source>
        <dbReference type="Proteomes" id="UP000324800"/>
    </source>
</evidence>
<evidence type="ECO:0000313" key="2">
    <source>
        <dbReference type="EMBL" id="KAA6396162.1"/>
    </source>
</evidence>
<comment type="caution">
    <text evidence="2">The sequence shown here is derived from an EMBL/GenBank/DDBJ whole genome shotgun (WGS) entry which is preliminary data.</text>
</comment>
<reference evidence="2 3" key="1">
    <citation type="submission" date="2019-03" db="EMBL/GenBank/DDBJ databases">
        <title>Single cell metagenomics reveals metabolic interactions within the superorganism composed of flagellate Streblomastix strix and complex community of Bacteroidetes bacteria on its surface.</title>
        <authorList>
            <person name="Treitli S.C."/>
            <person name="Kolisko M."/>
            <person name="Husnik F."/>
            <person name="Keeling P."/>
            <person name="Hampl V."/>
        </authorList>
    </citation>
    <scope>NUCLEOTIDE SEQUENCE [LARGE SCALE GENOMIC DNA]</scope>
    <source>
        <strain evidence="2">ST1C</strain>
    </source>
</reference>
<feature type="transmembrane region" description="Helical" evidence="1">
    <location>
        <begin position="7"/>
        <end position="28"/>
    </location>
</feature>